<feature type="chain" id="PRO_5025625568" description="Secreted protein" evidence="2">
    <location>
        <begin position="29"/>
        <end position="157"/>
    </location>
</feature>
<proteinExistence type="predicted"/>
<protein>
    <recommendedName>
        <fullName evidence="4">Secreted protein</fullName>
    </recommendedName>
</protein>
<accession>A0A6B0UX65</accession>
<dbReference type="AlphaFoldDB" id="A0A6B0UX65"/>
<evidence type="ECO:0000256" key="2">
    <source>
        <dbReference type="SAM" id="SignalP"/>
    </source>
</evidence>
<keyword evidence="2" id="KW-0732">Signal</keyword>
<feature type="signal peptide" evidence="2">
    <location>
        <begin position="1"/>
        <end position="28"/>
    </location>
</feature>
<sequence length="157" mass="16713">MFRWFFCMPHSLASRWGSVILKTPLAWSFQVMQWRYFCSGSLSSCCRKSHSRRTLILSPGASATTRAAGVVRARGCCGTGEVACGRSRVGSMPGKADTPPRGPKVGVAGEGLRWRQEGGEGDAPLGSPLSPPELGSGLRITVLSTSAGSGDTCRHWL</sequence>
<evidence type="ECO:0000256" key="1">
    <source>
        <dbReference type="SAM" id="MobiDB-lite"/>
    </source>
</evidence>
<name>A0A6B0UX65_IXORI</name>
<evidence type="ECO:0000313" key="3">
    <source>
        <dbReference type="EMBL" id="MXU94121.1"/>
    </source>
</evidence>
<reference evidence="3" key="1">
    <citation type="submission" date="2019-12" db="EMBL/GenBank/DDBJ databases">
        <title>An insight into the sialome of adult female Ixodes ricinus ticks feeding for 6 days.</title>
        <authorList>
            <person name="Perner J."/>
            <person name="Ribeiro J.M.C."/>
        </authorList>
    </citation>
    <scope>NUCLEOTIDE SEQUENCE</scope>
    <source>
        <strain evidence="3">Semi-engorged</strain>
        <tissue evidence="3">Salivary glands</tissue>
    </source>
</reference>
<organism evidence="3">
    <name type="scientific">Ixodes ricinus</name>
    <name type="common">Common tick</name>
    <name type="synonym">Acarus ricinus</name>
    <dbReference type="NCBI Taxonomy" id="34613"/>
    <lineage>
        <taxon>Eukaryota</taxon>
        <taxon>Metazoa</taxon>
        <taxon>Ecdysozoa</taxon>
        <taxon>Arthropoda</taxon>
        <taxon>Chelicerata</taxon>
        <taxon>Arachnida</taxon>
        <taxon>Acari</taxon>
        <taxon>Parasitiformes</taxon>
        <taxon>Ixodida</taxon>
        <taxon>Ixodoidea</taxon>
        <taxon>Ixodidae</taxon>
        <taxon>Ixodinae</taxon>
        <taxon>Ixodes</taxon>
    </lineage>
</organism>
<evidence type="ECO:0008006" key="4">
    <source>
        <dbReference type="Google" id="ProtNLM"/>
    </source>
</evidence>
<feature type="region of interest" description="Disordered" evidence="1">
    <location>
        <begin position="89"/>
        <end position="108"/>
    </location>
</feature>
<dbReference type="EMBL" id="GIFC01012038">
    <property type="protein sequence ID" value="MXU94121.1"/>
    <property type="molecule type" value="Transcribed_RNA"/>
</dbReference>